<accession>A0A3G1GLF1</accession>
<evidence type="ECO:0000313" key="2">
    <source>
        <dbReference type="Proteomes" id="UP000272247"/>
    </source>
</evidence>
<gene>
    <name evidence="1" type="ORF">K1pha_37</name>
</gene>
<sequence length="209" mass="23617">MRDPGKLKAYQVDHYDQSVVIFDTSSVAARRRGAGEMDCEFSGVESCRRAPALDSYAPGPVPPLALIENGWWFECWNCGCRIDEGTIEDEELQPLDLGESVFCSRACWAERAAQLRRREAAVAAICEIVHTQFPRAQIIRAHVCDHRLEKADQHGGILSSCDFRLPGLQHVQSYRFREGYFIANGDIDRFHTLYGADTIDQQAKPEVQR</sequence>
<dbReference type="EMBL" id="KY210139">
    <property type="protein sequence ID" value="APQ41916.1"/>
    <property type="molecule type" value="Genomic_DNA"/>
</dbReference>
<dbReference type="Proteomes" id="UP000272247">
    <property type="component" value="Segment"/>
</dbReference>
<keyword evidence="2" id="KW-1185">Reference proteome</keyword>
<reference evidence="1 2" key="1">
    <citation type="submission" date="2016-11" db="EMBL/GenBank/DDBJ databases">
        <authorList>
            <person name="Gasic K."/>
        </authorList>
    </citation>
    <scope>NUCLEOTIDE SEQUENCE [LARGE SCALE GENOMIC DNA]</scope>
</reference>
<evidence type="ECO:0000313" key="1">
    <source>
        <dbReference type="EMBL" id="APQ41916.1"/>
    </source>
</evidence>
<protein>
    <submittedName>
        <fullName evidence="1">Uncharacterized protein</fullName>
    </submittedName>
</protein>
<organism evidence="1 2">
    <name type="scientific">Xanthomonas phage KPhi1</name>
    <dbReference type="NCBI Taxonomy" id="1927017"/>
    <lineage>
        <taxon>Viruses</taxon>
        <taxon>Duplodnaviria</taxon>
        <taxon>Heunggongvirae</taxon>
        <taxon>Uroviricota</taxon>
        <taxon>Caudoviricetes</taxon>
        <taxon>Kantovirinae</taxon>
        <taxon>Beograduvirus</taxon>
        <taxon>Beograduvirus KPhi1</taxon>
    </lineage>
</organism>
<proteinExistence type="predicted"/>
<name>A0A3G1GLF1_9CAUD</name>